<evidence type="ECO:0000313" key="1">
    <source>
        <dbReference type="EMBL" id="OPJ72649.1"/>
    </source>
</evidence>
<proteinExistence type="predicted"/>
<reference evidence="1 2" key="1">
    <citation type="submission" date="2016-02" db="EMBL/GenBank/DDBJ databases">
        <title>Band-tailed pigeon sequencing and assembly.</title>
        <authorList>
            <person name="Soares A.E."/>
            <person name="Novak B.J."/>
            <person name="Rice E.S."/>
            <person name="O'Connell B."/>
            <person name="Chang D."/>
            <person name="Weber S."/>
            <person name="Shapiro B."/>
        </authorList>
    </citation>
    <scope>NUCLEOTIDE SEQUENCE [LARGE SCALE GENOMIC DNA]</scope>
    <source>
        <strain evidence="1">BTP2013</strain>
        <tissue evidence="1">Blood</tissue>
    </source>
</reference>
<name>A0A1V4JKE2_PATFA</name>
<accession>A0A1V4JKE2</accession>
<dbReference type="STRING" id="372326.A0A1V4JKE2"/>
<organism evidence="1 2">
    <name type="scientific">Patagioenas fasciata monilis</name>
    <dbReference type="NCBI Taxonomy" id="372326"/>
    <lineage>
        <taxon>Eukaryota</taxon>
        <taxon>Metazoa</taxon>
        <taxon>Chordata</taxon>
        <taxon>Craniata</taxon>
        <taxon>Vertebrata</taxon>
        <taxon>Euteleostomi</taxon>
        <taxon>Archelosauria</taxon>
        <taxon>Archosauria</taxon>
        <taxon>Dinosauria</taxon>
        <taxon>Saurischia</taxon>
        <taxon>Theropoda</taxon>
        <taxon>Coelurosauria</taxon>
        <taxon>Aves</taxon>
        <taxon>Neognathae</taxon>
        <taxon>Neoaves</taxon>
        <taxon>Columbimorphae</taxon>
        <taxon>Columbiformes</taxon>
        <taxon>Columbidae</taxon>
        <taxon>Patagioenas</taxon>
    </lineage>
</organism>
<dbReference type="Proteomes" id="UP000190648">
    <property type="component" value="Unassembled WGS sequence"/>
</dbReference>
<evidence type="ECO:0000313" key="2">
    <source>
        <dbReference type="Proteomes" id="UP000190648"/>
    </source>
</evidence>
<gene>
    <name evidence="1" type="ORF">AV530_017920</name>
</gene>
<dbReference type="EMBL" id="LSYS01006903">
    <property type="protein sequence ID" value="OPJ72649.1"/>
    <property type="molecule type" value="Genomic_DNA"/>
</dbReference>
<dbReference type="OrthoDB" id="616263at2759"/>
<sequence>MHLAQELLTNAQCSDGFKKFCKGDKNLEDEEHSDQPLEADNGQLRVIIEADRLTTPQEVVEELSVTILQSFSI</sequence>
<dbReference type="AlphaFoldDB" id="A0A1V4JKE2"/>
<protein>
    <submittedName>
        <fullName evidence="1">Uncharacterized protein</fullName>
    </submittedName>
</protein>
<keyword evidence="2" id="KW-1185">Reference proteome</keyword>
<comment type="caution">
    <text evidence="1">The sequence shown here is derived from an EMBL/GenBank/DDBJ whole genome shotgun (WGS) entry which is preliminary data.</text>
</comment>